<dbReference type="InterPro" id="IPR026960">
    <property type="entry name" value="RVT-Znf"/>
</dbReference>
<reference evidence="2 3" key="1">
    <citation type="journal article" date="2020" name="Nat. Food">
        <title>A phased Vanilla planifolia genome enables genetic improvement of flavour and production.</title>
        <authorList>
            <person name="Hasing T."/>
            <person name="Tang H."/>
            <person name="Brym M."/>
            <person name="Khazi F."/>
            <person name="Huang T."/>
            <person name="Chambers A.H."/>
        </authorList>
    </citation>
    <scope>NUCLEOTIDE SEQUENCE [LARGE SCALE GENOMIC DNA]</scope>
    <source>
        <tissue evidence="2">Leaf</tissue>
    </source>
</reference>
<dbReference type="Pfam" id="PF13966">
    <property type="entry name" value="zf-RVT"/>
    <property type="match status" value="1"/>
</dbReference>
<gene>
    <name evidence="2" type="ORF">HPP92_007245</name>
</gene>
<evidence type="ECO:0000313" key="3">
    <source>
        <dbReference type="Proteomes" id="UP000639772"/>
    </source>
</evidence>
<name>A0A835RR03_VANPL</name>
<protein>
    <recommendedName>
        <fullName evidence="1">Reverse transcriptase zinc-binding domain-containing protein</fullName>
    </recommendedName>
</protein>
<dbReference type="OrthoDB" id="1083359at2759"/>
<evidence type="ECO:0000259" key="1">
    <source>
        <dbReference type="Pfam" id="PF13966"/>
    </source>
</evidence>
<organism evidence="2 3">
    <name type="scientific">Vanilla planifolia</name>
    <name type="common">Vanilla</name>
    <dbReference type="NCBI Taxonomy" id="51239"/>
    <lineage>
        <taxon>Eukaryota</taxon>
        <taxon>Viridiplantae</taxon>
        <taxon>Streptophyta</taxon>
        <taxon>Embryophyta</taxon>
        <taxon>Tracheophyta</taxon>
        <taxon>Spermatophyta</taxon>
        <taxon>Magnoliopsida</taxon>
        <taxon>Liliopsida</taxon>
        <taxon>Asparagales</taxon>
        <taxon>Orchidaceae</taxon>
        <taxon>Vanilloideae</taxon>
        <taxon>Vanilleae</taxon>
        <taxon>Vanilla</taxon>
    </lineage>
</organism>
<comment type="caution">
    <text evidence="2">The sequence shown here is derived from an EMBL/GenBank/DDBJ whole genome shotgun (WGS) entry which is preliminary data.</text>
</comment>
<accession>A0A835RR03</accession>
<dbReference type="EMBL" id="JADCNM010000003">
    <property type="protein sequence ID" value="KAG0490382.1"/>
    <property type="molecule type" value="Genomic_DNA"/>
</dbReference>
<dbReference type="Proteomes" id="UP000639772">
    <property type="component" value="Chromosome 3"/>
</dbReference>
<sequence>MPVRRGSDVGTLKAQSTAGMFLWHIVDDYLPTTAWMAWRGMLENNCCHWGCVAESMQHVFWDCPHAQELWANCQAHMAVTTLGPPRGAGAGLTFFGHQHVLHLGKKKCDEA</sequence>
<proteinExistence type="predicted"/>
<feature type="domain" description="Reverse transcriptase zinc-binding" evidence="1">
    <location>
        <begin position="14"/>
        <end position="70"/>
    </location>
</feature>
<dbReference type="AlphaFoldDB" id="A0A835RR03"/>
<evidence type="ECO:0000313" key="2">
    <source>
        <dbReference type="EMBL" id="KAG0490382.1"/>
    </source>
</evidence>